<name>A0A9X3I7F7_9SPHI</name>
<comment type="caution">
    <text evidence="2">The sequence shown here is derived from an EMBL/GenBank/DDBJ whole genome shotgun (WGS) entry which is preliminary data.</text>
</comment>
<feature type="chain" id="PRO_5040979483" description="DUF3868 domain-containing protein" evidence="1">
    <location>
        <begin position="20"/>
        <end position="90"/>
    </location>
</feature>
<dbReference type="AlphaFoldDB" id="A0A9X3I7F7"/>
<protein>
    <recommendedName>
        <fullName evidence="4">DUF3868 domain-containing protein</fullName>
    </recommendedName>
</protein>
<gene>
    <name evidence="2" type="ORF">OQZ29_00065</name>
</gene>
<accession>A0A9X3I7F7</accession>
<evidence type="ECO:0008006" key="4">
    <source>
        <dbReference type="Google" id="ProtNLM"/>
    </source>
</evidence>
<organism evidence="2 3">
    <name type="scientific">Pedobacter agri</name>
    <dbReference type="NCBI Taxonomy" id="454586"/>
    <lineage>
        <taxon>Bacteria</taxon>
        <taxon>Pseudomonadati</taxon>
        <taxon>Bacteroidota</taxon>
        <taxon>Sphingobacteriia</taxon>
        <taxon>Sphingobacteriales</taxon>
        <taxon>Sphingobacteriaceae</taxon>
        <taxon>Pedobacter</taxon>
    </lineage>
</organism>
<reference evidence="2" key="1">
    <citation type="submission" date="2022-11" db="EMBL/GenBank/DDBJ databases">
        <authorList>
            <person name="Graham C."/>
            <person name="Newman J.D."/>
        </authorList>
    </citation>
    <scope>NUCLEOTIDE SEQUENCE</scope>
    <source>
        <strain evidence="2">DSM 19486</strain>
    </source>
</reference>
<proteinExistence type="predicted"/>
<feature type="signal peptide" evidence="1">
    <location>
        <begin position="1"/>
        <end position="19"/>
    </location>
</feature>
<evidence type="ECO:0000313" key="2">
    <source>
        <dbReference type="EMBL" id="MCX3263125.1"/>
    </source>
</evidence>
<keyword evidence="3" id="KW-1185">Reference proteome</keyword>
<keyword evidence="1" id="KW-0732">Signal</keyword>
<evidence type="ECO:0000256" key="1">
    <source>
        <dbReference type="SAM" id="SignalP"/>
    </source>
</evidence>
<dbReference type="Proteomes" id="UP001142592">
    <property type="component" value="Unassembled WGS sequence"/>
</dbReference>
<evidence type="ECO:0000313" key="3">
    <source>
        <dbReference type="Proteomes" id="UP001142592"/>
    </source>
</evidence>
<sequence length="90" mass="10220">MKKYIVSFCILLWVKTLHAQNVSNLKVPIKYDYNNSILSLSILNPFQTPIKVMVTSGDSTVDSRFNNRVILLAAKQDTMTTLGEIEQTKE</sequence>
<dbReference type="EMBL" id="JAPJUH010000001">
    <property type="protein sequence ID" value="MCX3263125.1"/>
    <property type="molecule type" value="Genomic_DNA"/>
</dbReference>
<dbReference type="RefSeq" id="WP_157259035.1">
    <property type="nucleotide sequence ID" value="NZ_JAPJUH010000001.1"/>
</dbReference>